<keyword evidence="2" id="KW-0732">Signal</keyword>
<feature type="domain" description="Thioredoxin" evidence="3">
    <location>
        <begin position="20"/>
        <end position="136"/>
    </location>
</feature>
<dbReference type="PROSITE" id="PS51352">
    <property type="entry name" value="THIOREDOXIN_2"/>
    <property type="match status" value="1"/>
</dbReference>
<keyword evidence="1" id="KW-0676">Redox-active center</keyword>
<dbReference type="PANTHER" id="PTHR43601">
    <property type="entry name" value="THIOREDOXIN, MITOCHONDRIAL"/>
    <property type="match status" value="1"/>
</dbReference>
<evidence type="ECO:0000256" key="1">
    <source>
        <dbReference type="ARBA" id="ARBA00023284"/>
    </source>
</evidence>
<keyword evidence="7" id="KW-1185">Reference proteome</keyword>
<evidence type="ECO:0000259" key="3">
    <source>
        <dbReference type="PROSITE" id="PS51352"/>
    </source>
</evidence>
<dbReference type="AlphaFoldDB" id="A0A7X5YDM2"/>
<dbReference type="EMBL" id="CP043839">
    <property type="protein sequence ID" value="WOF14309.1"/>
    <property type="molecule type" value="Genomic_DNA"/>
</dbReference>
<dbReference type="PROSITE" id="PS00194">
    <property type="entry name" value="THIOREDOXIN_1"/>
    <property type="match status" value="1"/>
</dbReference>
<dbReference type="InterPro" id="IPR017937">
    <property type="entry name" value="Thioredoxin_CS"/>
</dbReference>
<dbReference type="CDD" id="cd02947">
    <property type="entry name" value="TRX_family"/>
    <property type="match status" value="1"/>
</dbReference>
<gene>
    <name evidence="5" type="ORF">F1644_19525</name>
    <name evidence="4" type="ORF">GGR15_002824</name>
</gene>
<dbReference type="GeneID" id="86893534"/>
<dbReference type="Proteomes" id="UP001302374">
    <property type="component" value="Chromosome"/>
</dbReference>
<dbReference type="RefSeq" id="WP_087422497.1">
    <property type="nucleotide sequence ID" value="NZ_BMPA01000010.1"/>
</dbReference>
<dbReference type="Pfam" id="PF00085">
    <property type="entry name" value="Thioredoxin"/>
    <property type="match status" value="1"/>
</dbReference>
<organism evidence="4 6">
    <name type="scientific">Butyricimonas paravirosa</name>
    <dbReference type="NCBI Taxonomy" id="1472417"/>
    <lineage>
        <taxon>Bacteria</taxon>
        <taxon>Pseudomonadati</taxon>
        <taxon>Bacteroidota</taxon>
        <taxon>Bacteroidia</taxon>
        <taxon>Bacteroidales</taxon>
        <taxon>Odoribacteraceae</taxon>
        <taxon>Butyricimonas</taxon>
    </lineage>
</organism>
<evidence type="ECO:0000313" key="7">
    <source>
        <dbReference type="Proteomes" id="UP001302374"/>
    </source>
</evidence>
<dbReference type="Gene3D" id="3.40.30.10">
    <property type="entry name" value="Glutaredoxin"/>
    <property type="match status" value="1"/>
</dbReference>
<dbReference type="GO" id="GO:0016853">
    <property type="term" value="F:isomerase activity"/>
    <property type="evidence" value="ECO:0007669"/>
    <property type="project" value="UniProtKB-KW"/>
</dbReference>
<evidence type="ECO:0000313" key="6">
    <source>
        <dbReference type="Proteomes" id="UP000576368"/>
    </source>
</evidence>
<evidence type="ECO:0000256" key="2">
    <source>
        <dbReference type="SAM" id="SignalP"/>
    </source>
</evidence>
<proteinExistence type="predicted"/>
<reference evidence="5 7" key="1">
    <citation type="submission" date="2019-09" db="EMBL/GenBank/DDBJ databases">
        <title>Butyricimonas paravirosa DSM 105722 (=214-4 = JCM 18677 = CCUG 65563).</title>
        <authorList>
            <person name="Le Roy T."/>
            <person name="Cani P.D."/>
        </authorList>
    </citation>
    <scope>NUCLEOTIDE SEQUENCE [LARGE SCALE GENOMIC DNA]</scope>
    <source>
        <strain evidence="5 7">DSM 105722</strain>
    </source>
</reference>
<accession>A0A7X5YDM2</accession>
<dbReference type="SUPFAM" id="SSF52833">
    <property type="entry name" value="Thioredoxin-like"/>
    <property type="match status" value="1"/>
</dbReference>
<reference evidence="4 6" key="2">
    <citation type="submission" date="2020-03" db="EMBL/GenBank/DDBJ databases">
        <title>Genomic Encyclopedia of Type Strains, Phase IV (KMG-IV): sequencing the most valuable type-strain genomes for metagenomic binning, comparative biology and taxonomic classification.</title>
        <authorList>
            <person name="Goeker M."/>
        </authorList>
    </citation>
    <scope>NUCLEOTIDE SEQUENCE [LARGE SCALE GENOMIC DNA]</scope>
    <source>
        <strain evidence="4 6">DSM 105722</strain>
    </source>
</reference>
<feature type="signal peptide" evidence="2">
    <location>
        <begin position="1"/>
        <end position="20"/>
    </location>
</feature>
<dbReference type="PANTHER" id="PTHR43601:SF3">
    <property type="entry name" value="THIOREDOXIN, MITOCHONDRIAL"/>
    <property type="match status" value="1"/>
</dbReference>
<evidence type="ECO:0000313" key="5">
    <source>
        <dbReference type="EMBL" id="WOF14309.1"/>
    </source>
</evidence>
<dbReference type="EMBL" id="JAATLI010000010">
    <property type="protein sequence ID" value="NJC19192.1"/>
    <property type="molecule type" value="Genomic_DNA"/>
</dbReference>
<dbReference type="Proteomes" id="UP000576368">
    <property type="component" value="Unassembled WGS sequence"/>
</dbReference>
<dbReference type="InterPro" id="IPR013766">
    <property type="entry name" value="Thioredoxin_domain"/>
</dbReference>
<name>A0A7X5YDM2_9BACT</name>
<evidence type="ECO:0000313" key="4">
    <source>
        <dbReference type="EMBL" id="NJC19192.1"/>
    </source>
</evidence>
<feature type="chain" id="PRO_5031305784" evidence="2">
    <location>
        <begin position="21"/>
        <end position="366"/>
    </location>
</feature>
<dbReference type="InterPro" id="IPR036249">
    <property type="entry name" value="Thioredoxin-like_sf"/>
</dbReference>
<keyword evidence="4" id="KW-0413">Isomerase</keyword>
<sequence>MMKFRLLLFVMMFTGVVTNAQEGVKFEDLTFKEALAKAKAENKLVFMDCYTSWCGPCKKMLNTVFVQKEAGDFFNPRFVNIKYDMEKGEGIELAKQFNVKSFPTFFIIRPDGSIQHKVGGAGSLNSFLGWVERGLHEETSLDFLNKQYEKGTMNKRQLLDYYWVLLCAGEKEKSKVVLEVLKGKLDDHDRLQADYWFLTEGQPYGSSGFNFVTTHYSEFKRNVGEEKIHDYLLKNFHKVLDNEFERKGGADKKAMKNLFNQISKEWSSMDWVPDARLQNKLKLLGACVAEDSKQIVSCLEFGLDKQLVPKWNYDLWVMLSTLDFVNVKEGKVDSKRILALKTRIQGYFANSPSILKRLDPYFEKFN</sequence>
<protein>
    <submittedName>
        <fullName evidence="4">Thiol-disulfide isomerase/thioredoxin</fullName>
    </submittedName>
    <submittedName>
        <fullName evidence="5">Thioredoxin family protein</fullName>
    </submittedName>
</protein>
<dbReference type="GO" id="GO:0045454">
    <property type="term" value="P:cell redox homeostasis"/>
    <property type="evidence" value="ECO:0007669"/>
    <property type="project" value="TreeGrafter"/>
</dbReference>